<protein>
    <recommendedName>
        <fullName evidence="9">4,4'-diaponeurosporenoate glycosyltransferase</fullName>
    </recommendedName>
</protein>
<gene>
    <name evidence="11" type="ORF">ACFQ0P_02345</name>
</gene>
<evidence type="ECO:0000256" key="6">
    <source>
        <dbReference type="ARBA" id="ARBA00037281"/>
    </source>
</evidence>
<dbReference type="Pfam" id="PF00535">
    <property type="entry name" value="Glycos_transf_2"/>
    <property type="match status" value="1"/>
</dbReference>
<evidence type="ECO:0000256" key="8">
    <source>
        <dbReference type="ARBA" id="ARBA00038120"/>
    </source>
</evidence>
<comment type="function">
    <text evidence="6">Catalyzes the glycosylation of 4,4'-diaponeurosporenoate, i.e. the esterification of glucose at the C1'' position with the carboxyl group of 4,4'-diaponeurosporenic acid, to form glycosyl-4,4'-diaponeurosporenoate. This is a step in the biosynthesis of staphyloxanthin, an orange pigment present in most staphylococci strains.</text>
</comment>
<keyword evidence="2" id="KW-1003">Cell membrane</keyword>
<comment type="similarity">
    <text evidence="8">Belongs to the glycosyltransferase 2 family. CrtQ subfamily.</text>
</comment>
<evidence type="ECO:0000256" key="7">
    <source>
        <dbReference type="ARBA" id="ARBA00037904"/>
    </source>
</evidence>
<organism evidence="11 12">
    <name type="scientific">Microbacterium insulae</name>
    <dbReference type="NCBI Taxonomy" id="483014"/>
    <lineage>
        <taxon>Bacteria</taxon>
        <taxon>Bacillati</taxon>
        <taxon>Actinomycetota</taxon>
        <taxon>Actinomycetes</taxon>
        <taxon>Micrococcales</taxon>
        <taxon>Microbacteriaceae</taxon>
        <taxon>Microbacterium</taxon>
    </lineage>
</organism>
<evidence type="ECO:0000256" key="1">
    <source>
        <dbReference type="ARBA" id="ARBA00004236"/>
    </source>
</evidence>
<keyword evidence="12" id="KW-1185">Reference proteome</keyword>
<keyword evidence="4" id="KW-0808">Transferase</keyword>
<dbReference type="SUPFAM" id="SSF53448">
    <property type="entry name" value="Nucleotide-diphospho-sugar transferases"/>
    <property type="match status" value="1"/>
</dbReference>
<name>A0ABW3AED1_9MICO</name>
<dbReference type="InterPro" id="IPR029044">
    <property type="entry name" value="Nucleotide-diphossugar_trans"/>
</dbReference>
<reference evidence="12" key="1">
    <citation type="journal article" date="2019" name="Int. J. Syst. Evol. Microbiol.">
        <title>The Global Catalogue of Microorganisms (GCM) 10K type strain sequencing project: providing services to taxonomists for standard genome sequencing and annotation.</title>
        <authorList>
            <consortium name="The Broad Institute Genomics Platform"/>
            <consortium name="The Broad Institute Genome Sequencing Center for Infectious Disease"/>
            <person name="Wu L."/>
            <person name="Ma J."/>
        </authorList>
    </citation>
    <scope>NUCLEOTIDE SEQUENCE [LARGE SCALE GENOMIC DNA]</scope>
    <source>
        <strain evidence="12">CCUG 54523</strain>
    </source>
</reference>
<evidence type="ECO:0000256" key="2">
    <source>
        <dbReference type="ARBA" id="ARBA00022475"/>
    </source>
</evidence>
<keyword evidence="3" id="KW-0328">Glycosyltransferase</keyword>
<dbReference type="CDD" id="cd00761">
    <property type="entry name" value="Glyco_tranf_GTA_type"/>
    <property type="match status" value="1"/>
</dbReference>
<feature type="domain" description="Glycosyltransferase 2-like" evidence="10">
    <location>
        <begin position="8"/>
        <end position="125"/>
    </location>
</feature>
<dbReference type="PANTHER" id="PTHR43646">
    <property type="entry name" value="GLYCOSYLTRANSFERASE"/>
    <property type="match status" value="1"/>
</dbReference>
<evidence type="ECO:0000256" key="3">
    <source>
        <dbReference type="ARBA" id="ARBA00022676"/>
    </source>
</evidence>
<dbReference type="Gene3D" id="3.90.550.10">
    <property type="entry name" value="Spore Coat Polysaccharide Biosynthesis Protein SpsA, Chain A"/>
    <property type="match status" value="1"/>
</dbReference>
<sequence>MAGVPNVSVVLPVRDDARMLAGCLDALARQTRPADEILVVDNASRDETASVARAAGARVVFCPEPGIPAASATGYDAATGDLLLRLDADCRPSPQWIERMVDAFTADENAGAVTGDARFVDGPRWLRGPLAGSYLVAYAATTWLALGHPPLFGSNLGVRREVWLSVRDRVHRHDRELHDDLDLSFHVGSAHRIRYRRGLGMGMSIRPFRDGGSFARRMGCGIRTVIIHWPHDFPPRRWVRVARARRAAVLSNRGRRRDFSPAR</sequence>
<evidence type="ECO:0000313" key="12">
    <source>
        <dbReference type="Proteomes" id="UP001597055"/>
    </source>
</evidence>
<evidence type="ECO:0000313" key="11">
    <source>
        <dbReference type="EMBL" id="MFD0789225.1"/>
    </source>
</evidence>
<evidence type="ECO:0000256" key="4">
    <source>
        <dbReference type="ARBA" id="ARBA00022679"/>
    </source>
</evidence>
<evidence type="ECO:0000256" key="5">
    <source>
        <dbReference type="ARBA" id="ARBA00023136"/>
    </source>
</evidence>
<dbReference type="RefSeq" id="WP_204980114.1">
    <property type="nucleotide sequence ID" value="NZ_JBHTII010000001.1"/>
</dbReference>
<dbReference type="InterPro" id="IPR001173">
    <property type="entry name" value="Glyco_trans_2-like"/>
</dbReference>
<evidence type="ECO:0000256" key="9">
    <source>
        <dbReference type="ARBA" id="ARBA00040345"/>
    </source>
</evidence>
<comment type="pathway">
    <text evidence="7">Carotenoid biosynthesis; staphyloxanthin biosynthesis; staphyloxanthin from farnesyl diphosphate: step 4/5.</text>
</comment>
<dbReference type="Proteomes" id="UP001597055">
    <property type="component" value="Unassembled WGS sequence"/>
</dbReference>
<comment type="caution">
    <text evidence="11">The sequence shown here is derived from an EMBL/GenBank/DDBJ whole genome shotgun (WGS) entry which is preliminary data.</text>
</comment>
<dbReference type="PANTHER" id="PTHR43646:SF2">
    <property type="entry name" value="GLYCOSYLTRANSFERASE 2-LIKE DOMAIN-CONTAINING PROTEIN"/>
    <property type="match status" value="1"/>
</dbReference>
<dbReference type="EMBL" id="JBHTII010000001">
    <property type="protein sequence ID" value="MFD0789225.1"/>
    <property type="molecule type" value="Genomic_DNA"/>
</dbReference>
<evidence type="ECO:0000259" key="10">
    <source>
        <dbReference type="Pfam" id="PF00535"/>
    </source>
</evidence>
<keyword evidence="5" id="KW-0472">Membrane</keyword>
<comment type="subcellular location">
    <subcellularLocation>
        <location evidence="1">Cell membrane</location>
    </subcellularLocation>
</comment>
<accession>A0ABW3AED1</accession>
<proteinExistence type="inferred from homology"/>